<dbReference type="EMBL" id="CAMXCT020000516">
    <property type="protein sequence ID" value="CAL1133213.1"/>
    <property type="molecule type" value="Genomic_DNA"/>
</dbReference>
<comment type="caution">
    <text evidence="3">The sequence shown here is derived from an EMBL/GenBank/DDBJ whole genome shotgun (WGS) entry which is preliminary data.</text>
</comment>
<feature type="region of interest" description="Disordered" evidence="2">
    <location>
        <begin position="1"/>
        <end position="38"/>
    </location>
</feature>
<proteinExistence type="predicted"/>
<keyword evidence="6" id="KW-1185">Reference proteome</keyword>
<dbReference type="OrthoDB" id="449062at2759"/>
<evidence type="ECO:0000313" key="4">
    <source>
        <dbReference type="EMBL" id="CAL1133213.1"/>
    </source>
</evidence>
<gene>
    <name evidence="3" type="ORF">C1SCF055_LOCUS7764</name>
</gene>
<dbReference type="SUPFAM" id="SSF48371">
    <property type="entry name" value="ARM repeat"/>
    <property type="match status" value="1"/>
</dbReference>
<dbReference type="EMBL" id="CAMXCT030000516">
    <property type="protein sequence ID" value="CAL4767150.1"/>
    <property type="molecule type" value="Genomic_DNA"/>
</dbReference>
<organism evidence="3">
    <name type="scientific">Cladocopium goreaui</name>
    <dbReference type="NCBI Taxonomy" id="2562237"/>
    <lineage>
        <taxon>Eukaryota</taxon>
        <taxon>Sar</taxon>
        <taxon>Alveolata</taxon>
        <taxon>Dinophyceae</taxon>
        <taxon>Suessiales</taxon>
        <taxon>Symbiodiniaceae</taxon>
        <taxon>Cladocopium</taxon>
    </lineage>
</organism>
<accession>A0A9P1BWX3</accession>
<evidence type="ECO:0000313" key="3">
    <source>
        <dbReference type="EMBL" id="CAI3979838.1"/>
    </source>
</evidence>
<feature type="non-terminal residue" evidence="3">
    <location>
        <position position="1140"/>
    </location>
</feature>
<protein>
    <submittedName>
        <fullName evidence="5">Protein aardvark</fullName>
    </submittedName>
</protein>
<dbReference type="InterPro" id="IPR011989">
    <property type="entry name" value="ARM-like"/>
</dbReference>
<dbReference type="EMBL" id="CAMXCT010000516">
    <property type="protein sequence ID" value="CAI3979838.1"/>
    <property type="molecule type" value="Genomic_DNA"/>
</dbReference>
<feature type="region of interest" description="Disordered" evidence="2">
    <location>
        <begin position="933"/>
        <end position="958"/>
    </location>
</feature>
<evidence type="ECO:0000313" key="5">
    <source>
        <dbReference type="EMBL" id="CAL4767150.1"/>
    </source>
</evidence>
<evidence type="ECO:0000313" key="6">
    <source>
        <dbReference type="Proteomes" id="UP001152797"/>
    </source>
</evidence>
<keyword evidence="1" id="KW-0175">Coiled coil</keyword>
<name>A0A9P1BWX3_9DINO</name>
<dbReference type="InterPro" id="IPR016024">
    <property type="entry name" value="ARM-type_fold"/>
</dbReference>
<evidence type="ECO:0000256" key="2">
    <source>
        <dbReference type="SAM" id="MobiDB-lite"/>
    </source>
</evidence>
<sequence>ENDSFSPEEASKPEEEQKPEELPKPEEKKQEDTEGTNMKLLDMESRLAQSEAAKNQIQQEEQMKNNALQAKLSEMESKLAQVQQEEQMKNNALQAKLSEMESKLAQVLQEEQMKNNALQAKLSEMESKLAQVLQEGRPQENNELQTKLSEMESKLSQLEAAKNQALQEEQMKNKELQARLFEMESRFAAGAMGTQDAPAFAPTPFSPIEEGAATGVGKAGAIRDLMAHLIKSQHDVATCSKVCRSLEDISFDDVDGQQELISSGAVEVILSLLRAHQECDPLLLKPMMDSFWNLTYDEQAVDRATAHGAVDCVTTIMAKHTSCAELEVGCCGVLLNLAVMDKNRRRIVEIGAGPLVANVVQTHAACEQVVESACQLLYMLAFHADLRPMMAASTTPVAEIASRCSPNSKKWGQWLSEAPAVALGCDCGVVSFVCRAEVPKVWMPRREREGQDLEVSVLSPQRLLRINNERQCQFPFRAWLSCSAAMDEPLRWGCEGASLLVEKSSFCRRVIASRVAEGHYKSGTPIFEDVEKFEVKNLGKDADHAQRKDLKIAGLPCFAIFGTINNSFASISNVYMWMRSRLHMEGMKLNGIDALKSWPECAWHPESRPLLYRWLSKETSKENQESKGQRLVWAIFFANMLLDVDILSDDEGRKTNANCLPSPVLVPDRPPKKQQVAKRRPACKAKVKFVPSKGLDTRTLRYRVDGMCGCFGECYKPFREEGLFLSLVKIQKTLKAMSKLEQVFNLVRGQDSACRGARHLHRLIIKRLPQGPGRLAQLAQYKAHLSRQYRDRQVYWGHRAKSRKLHYGHLLDHVHLKGIGLAFADLDSKFWRTKRWMSDANYQTKVFWYLPACVATEVGQEPFVMETAAKCIEDLANNVVGRYPLLDVAAANDLRLLVDRPPAVEQRRYRRARMRNGLYKAAANFWCGMSPKKRKSGSADGPNSGKSQKTALPSIPPDSAKLPHMVLFEEWTEVLKQDGSFDQYLTKRLENKGLFAVKGWNRSVCCLAVLKAAHELPELLQALDSAAAFASAYSVGRLESQAATNLLNNVAPWVRAELKEMVRLHGQPKFLLHDGIAAGIFNSIYNGASAGFVPWDAALQNNNGVLGLLLNRMKKDFEGLTPKMRKPWGQKELEPSFHLA</sequence>
<reference evidence="3" key="1">
    <citation type="submission" date="2022-10" db="EMBL/GenBank/DDBJ databases">
        <authorList>
            <person name="Chen Y."/>
            <person name="Dougan E. K."/>
            <person name="Chan C."/>
            <person name="Rhodes N."/>
            <person name="Thang M."/>
        </authorList>
    </citation>
    <scope>NUCLEOTIDE SEQUENCE</scope>
</reference>
<dbReference type="Gene3D" id="1.25.10.10">
    <property type="entry name" value="Leucine-rich Repeat Variant"/>
    <property type="match status" value="1"/>
</dbReference>
<dbReference type="AlphaFoldDB" id="A0A9P1BWX3"/>
<feature type="coiled-coil region" evidence="1">
    <location>
        <begin position="40"/>
        <end position="186"/>
    </location>
</feature>
<feature type="compositionally biased region" description="Basic and acidic residues" evidence="2">
    <location>
        <begin position="9"/>
        <end position="32"/>
    </location>
</feature>
<evidence type="ECO:0000256" key="1">
    <source>
        <dbReference type="SAM" id="Coils"/>
    </source>
</evidence>
<dbReference type="Proteomes" id="UP001152797">
    <property type="component" value="Unassembled WGS sequence"/>
</dbReference>
<reference evidence="4" key="2">
    <citation type="submission" date="2024-04" db="EMBL/GenBank/DDBJ databases">
        <authorList>
            <person name="Chen Y."/>
            <person name="Shah S."/>
            <person name="Dougan E. K."/>
            <person name="Thang M."/>
            <person name="Chan C."/>
        </authorList>
    </citation>
    <scope>NUCLEOTIDE SEQUENCE [LARGE SCALE GENOMIC DNA]</scope>
</reference>